<accession>A0A840D6A6</accession>
<gene>
    <name evidence="2" type="ORF">GGR06_004173</name>
</gene>
<keyword evidence="3" id="KW-1185">Reference proteome</keyword>
<dbReference type="Proteomes" id="UP000560658">
    <property type="component" value="Unassembled WGS sequence"/>
</dbReference>
<reference evidence="2" key="1">
    <citation type="submission" date="2020-08" db="EMBL/GenBank/DDBJ databases">
        <title>Genomic Encyclopedia of Type Strains, Phase IV (KMG-IV): sequencing the most valuable type-strain genomes for metagenomic binning, comparative biology and taxonomic classification.</title>
        <authorList>
            <person name="Goeker M."/>
        </authorList>
    </citation>
    <scope>NUCLEOTIDE SEQUENCE [LARGE SCALE GENOMIC DNA]</scope>
    <source>
        <strain evidence="2">DSM 105720</strain>
    </source>
</reference>
<feature type="compositionally biased region" description="Polar residues" evidence="1">
    <location>
        <begin position="37"/>
        <end position="47"/>
    </location>
</feature>
<feature type="compositionally biased region" description="Basic and acidic residues" evidence="1">
    <location>
        <begin position="8"/>
        <end position="30"/>
    </location>
</feature>
<dbReference type="AlphaFoldDB" id="A0A840D6A6"/>
<proteinExistence type="predicted"/>
<comment type="caution">
    <text evidence="2">The sequence shown here is derived from an EMBL/GenBank/DDBJ whole genome shotgun (WGS) entry which is preliminary data.</text>
</comment>
<evidence type="ECO:0000313" key="2">
    <source>
        <dbReference type="EMBL" id="MBB4046339.1"/>
    </source>
</evidence>
<feature type="region of interest" description="Disordered" evidence="1">
    <location>
        <begin position="1"/>
        <end position="63"/>
    </location>
</feature>
<dbReference type="EMBL" id="JACIER010000029">
    <property type="protein sequence ID" value="MBB4046339.1"/>
    <property type="molecule type" value="Genomic_DNA"/>
</dbReference>
<dbReference type="RefSeq" id="WP_044165575.1">
    <property type="nucleotide sequence ID" value="NZ_JACIER010000029.1"/>
</dbReference>
<name>A0A840D6A6_9BACE</name>
<evidence type="ECO:0000256" key="1">
    <source>
        <dbReference type="SAM" id="MobiDB-lite"/>
    </source>
</evidence>
<protein>
    <submittedName>
        <fullName evidence="2">Uncharacterized protein</fullName>
    </submittedName>
</protein>
<organism evidence="2 3">
    <name type="scientific">Bacteroides reticulotermitis</name>
    <dbReference type="NCBI Taxonomy" id="1133319"/>
    <lineage>
        <taxon>Bacteria</taxon>
        <taxon>Pseudomonadati</taxon>
        <taxon>Bacteroidota</taxon>
        <taxon>Bacteroidia</taxon>
        <taxon>Bacteroidales</taxon>
        <taxon>Bacteroidaceae</taxon>
        <taxon>Bacteroides</taxon>
    </lineage>
</organism>
<sequence>MGSGNNHTYDEEKGTVHHTDYNDDGRHSFDYDPLTGDITNDHSVSNENQDEKEQWPDSNMWDD</sequence>
<evidence type="ECO:0000313" key="3">
    <source>
        <dbReference type="Proteomes" id="UP000560658"/>
    </source>
</evidence>